<evidence type="ECO:0000313" key="2">
    <source>
        <dbReference type="Proteomes" id="UP000245429"/>
    </source>
</evidence>
<dbReference type="AlphaFoldDB" id="A0A2U8QRC1"/>
<dbReference type="Proteomes" id="UP000245429">
    <property type="component" value="Chromosome"/>
</dbReference>
<protein>
    <recommendedName>
        <fullName evidence="3">Glycosyltransferase</fullName>
    </recommendedName>
</protein>
<dbReference type="OrthoDB" id="3251881at2"/>
<accession>A0A2U8QRC1</accession>
<sequence length="316" mass="38235">MRICIISFDIWGYDEKIVAKLNELGHEAKHIRISQFKYKYKHIFERIHNSIQKTFFKKNIKRIKAEEYIIEQLRSHSDFDKIIVINPEWVSKETHLKIKQFSSSYIAYLYDSLERYDARPILKIFDKVYSFDKDDVKKYNLTFLPNYIPLDKEPHNEEKQIKYKVFSIASIDERFSTFRKIVDFLDRQNISHQTIFFNKKKPEDFIENAIFTNKRISQKEVKEYLEQCDIILDILRKDQNGLSFRIFEALALEKKIITTNQSIKEYDFYNPKNIFVIEDDEINIPNDFFSDEYEQIPENIYNKYTLKSWISTILKN</sequence>
<keyword evidence="2" id="KW-1185">Reference proteome</keyword>
<reference evidence="1 2" key="1">
    <citation type="submission" date="2018-05" db="EMBL/GenBank/DDBJ databases">
        <title>Flavobacterium sp. MEBiC07310.</title>
        <authorList>
            <person name="Baek K."/>
        </authorList>
    </citation>
    <scope>NUCLEOTIDE SEQUENCE [LARGE SCALE GENOMIC DNA]</scope>
    <source>
        <strain evidence="1 2">MEBiC07310</strain>
    </source>
</reference>
<evidence type="ECO:0008006" key="3">
    <source>
        <dbReference type="Google" id="ProtNLM"/>
    </source>
</evidence>
<dbReference type="EMBL" id="CP029463">
    <property type="protein sequence ID" value="AWM12690.1"/>
    <property type="molecule type" value="Genomic_DNA"/>
</dbReference>
<organism evidence="1 2">
    <name type="scientific">Flavobacterium sediminis</name>
    <dbReference type="NCBI Taxonomy" id="2201181"/>
    <lineage>
        <taxon>Bacteria</taxon>
        <taxon>Pseudomonadati</taxon>
        <taxon>Bacteroidota</taxon>
        <taxon>Flavobacteriia</taxon>
        <taxon>Flavobacteriales</taxon>
        <taxon>Flavobacteriaceae</taxon>
        <taxon>Flavobacterium</taxon>
    </lineage>
</organism>
<evidence type="ECO:0000313" key="1">
    <source>
        <dbReference type="EMBL" id="AWM12690.1"/>
    </source>
</evidence>
<gene>
    <name evidence="1" type="ORF">DI487_01595</name>
</gene>
<dbReference type="KEGG" id="fse:DI487_01595"/>
<dbReference type="RefSeq" id="WP_109568099.1">
    <property type="nucleotide sequence ID" value="NZ_CP029463.1"/>
</dbReference>
<proteinExistence type="predicted"/>
<name>A0A2U8QRC1_9FLAO</name>